<proteinExistence type="inferred from homology"/>
<evidence type="ECO:0000259" key="5">
    <source>
        <dbReference type="Pfam" id="PF13407"/>
    </source>
</evidence>
<dbReference type="CDD" id="cd06324">
    <property type="entry name" value="PBP1_ABC_sugar_binding-like"/>
    <property type="match status" value="1"/>
</dbReference>
<reference evidence="6 7" key="1">
    <citation type="submission" date="2018-08" db="EMBL/GenBank/DDBJ databases">
        <title>Recombination of ecologically and evolutionarily significant loci maintains genetic cohesion in the Pseudomonas syringae species complex.</title>
        <authorList>
            <person name="Dillon M."/>
            <person name="Thakur S."/>
            <person name="Almeida R.N.D."/>
            <person name="Weir B.S."/>
            <person name="Guttman D.S."/>
        </authorList>
    </citation>
    <scope>NUCLEOTIDE SEQUENCE [LARGE SCALE GENOMIC DNA]</scope>
    <source>
        <strain evidence="6 7">ICMP 6917</strain>
    </source>
</reference>
<accession>A0A3M4VYJ8</accession>
<dbReference type="PANTHER" id="PTHR46847:SF2">
    <property type="entry name" value="ABC TRANSPORTER SUGAR-BINDING PROTEIN"/>
    <property type="match status" value="1"/>
</dbReference>
<comment type="caution">
    <text evidence="6">The sequence shown here is derived from an EMBL/GenBank/DDBJ whole genome shotgun (WGS) entry which is preliminary data.</text>
</comment>
<gene>
    <name evidence="6" type="ORF">ALP84_02961</name>
</gene>
<evidence type="ECO:0000313" key="6">
    <source>
        <dbReference type="EMBL" id="RMR56733.1"/>
    </source>
</evidence>
<name>A0A3M4VYJ8_PSECI</name>
<dbReference type="GO" id="GO:0055085">
    <property type="term" value="P:transmembrane transport"/>
    <property type="evidence" value="ECO:0007669"/>
    <property type="project" value="UniProtKB-ARBA"/>
</dbReference>
<feature type="signal peptide" evidence="4">
    <location>
        <begin position="1"/>
        <end position="24"/>
    </location>
</feature>
<dbReference type="PANTHER" id="PTHR46847">
    <property type="entry name" value="D-ALLOSE-BINDING PERIPLASMIC PROTEIN-RELATED"/>
    <property type="match status" value="1"/>
</dbReference>
<dbReference type="GO" id="GO:0030246">
    <property type="term" value="F:carbohydrate binding"/>
    <property type="evidence" value="ECO:0007669"/>
    <property type="project" value="UniProtKB-ARBA"/>
</dbReference>
<evidence type="ECO:0000256" key="3">
    <source>
        <dbReference type="ARBA" id="ARBA00022729"/>
    </source>
</evidence>
<dbReference type="Proteomes" id="UP000278332">
    <property type="component" value="Unassembled WGS sequence"/>
</dbReference>
<dbReference type="Pfam" id="PF13407">
    <property type="entry name" value="Peripla_BP_4"/>
    <property type="match status" value="1"/>
</dbReference>
<dbReference type="AlphaFoldDB" id="A0A3M4VYJ8"/>
<comment type="similarity">
    <text evidence="2">Belongs to the bacterial solute-binding protein 2 family.</text>
</comment>
<evidence type="ECO:0000256" key="1">
    <source>
        <dbReference type="ARBA" id="ARBA00004196"/>
    </source>
</evidence>
<dbReference type="GO" id="GO:0030313">
    <property type="term" value="C:cell envelope"/>
    <property type="evidence" value="ECO:0007669"/>
    <property type="project" value="UniProtKB-SubCell"/>
</dbReference>
<dbReference type="Gene3D" id="3.40.50.2300">
    <property type="match status" value="2"/>
</dbReference>
<evidence type="ECO:0000256" key="2">
    <source>
        <dbReference type="ARBA" id="ARBA00007639"/>
    </source>
</evidence>
<protein>
    <submittedName>
        <fullName evidence="6">Periplasmic sugar-binding domain protein</fullName>
    </submittedName>
</protein>
<feature type="domain" description="Periplasmic binding protein" evidence="5">
    <location>
        <begin position="28"/>
        <end position="297"/>
    </location>
</feature>
<sequence>MNMNGFICRCLIILASTWSGSLLAASVVFLSPGFADDGYWQSYARVMQSAAEGTGMSLKVLYTDRDTRKLLSMAREALQGNGERPDYLVFSNELNVAPQVLRLSEGSGVKLLAVNNTLTEDQVRILGDLPTRYPNFLGSLIGNDEEGGYLTAKRLISLYPGLNTGKPIEMLAFSGTNSTPVSLERERGMRRALTEFPQVHLRQIVLGGWRRDRAQEQARVLLKRYPDIRLIWSANEQMAFGAIDALRERGGEPGKDILFSAINGTKISLQAQLSGHLSVVATGHFTIGGWAMLLLNDYEMADAKTRKRIGDRCVRVLELVERHDAMRFLEAAKVERYYLDKQAFSREPLGDDSPFALKNMLPLVHPEAK</sequence>
<dbReference type="InterPro" id="IPR025997">
    <property type="entry name" value="SBP_2_dom"/>
</dbReference>
<keyword evidence="3 4" id="KW-0732">Signal</keyword>
<feature type="chain" id="PRO_5018099486" evidence="4">
    <location>
        <begin position="25"/>
        <end position="369"/>
    </location>
</feature>
<dbReference type="InterPro" id="IPR028082">
    <property type="entry name" value="Peripla_BP_I"/>
</dbReference>
<dbReference type="SUPFAM" id="SSF53822">
    <property type="entry name" value="Periplasmic binding protein-like I"/>
    <property type="match status" value="1"/>
</dbReference>
<evidence type="ECO:0000256" key="4">
    <source>
        <dbReference type="SAM" id="SignalP"/>
    </source>
</evidence>
<comment type="subcellular location">
    <subcellularLocation>
        <location evidence="1">Cell envelope</location>
    </subcellularLocation>
</comment>
<dbReference type="EMBL" id="RBRY01000091">
    <property type="protein sequence ID" value="RMR56733.1"/>
    <property type="molecule type" value="Genomic_DNA"/>
</dbReference>
<organism evidence="6 7">
    <name type="scientific">Pseudomonas cichorii</name>
    <dbReference type="NCBI Taxonomy" id="36746"/>
    <lineage>
        <taxon>Bacteria</taxon>
        <taxon>Pseudomonadati</taxon>
        <taxon>Pseudomonadota</taxon>
        <taxon>Gammaproteobacteria</taxon>
        <taxon>Pseudomonadales</taxon>
        <taxon>Pseudomonadaceae</taxon>
        <taxon>Pseudomonas</taxon>
    </lineage>
</organism>
<evidence type="ECO:0000313" key="7">
    <source>
        <dbReference type="Proteomes" id="UP000278332"/>
    </source>
</evidence>